<dbReference type="Proteomes" id="UP001157439">
    <property type="component" value="Unassembled WGS sequence"/>
</dbReference>
<accession>A0AA37TRT6</accession>
<feature type="transmembrane region" description="Helical" evidence="12">
    <location>
        <begin position="324"/>
        <end position="342"/>
    </location>
</feature>
<comment type="subcellular location">
    <subcellularLocation>
        <location evidence="2">Cell inner membrane</location>
        <topology evidence="2">Multi-pass membrane protein</topology>
    </subcellularLocation>
</comment>
<comment type="function">
    <text evidence="1">Part of the ABC transporter complex LptBFG involved in the translocation of lipopolysaccharide (LPS) from the inner membrane to the outer membrane.</text>
</comment>
<feature type="transmembrane region" description="Helical" evidence="12">
    <location>
        <begin position="291"/>
        <end position="312"/>
    </location>
</feature>
<name>A0AA37TRT6_9GAMM</name>
<keyword evidence="5" id="KW-0813">Transport</keyword>
<dbReference type="GO" id="GO:0055085">
    <property type="term" value="P:transmembrane transport"/>
    <property type="evidence" value="ECO:0007669"/>
    <property type="project" value="InterPro"/>
</dbReference>
<keyword evidence="6" id="KW-1003">Cell membrane</keyword>
<dbReference type="InterPro" id="IPR030922">
    <property type="entry name" value="LptF"/>
</dbReference>
<evidence type="ECO:0000256" key="5">
    <source>
        <dbReference type="ARBA" id="ARBA00022448"/>
    </source>
</evidence>
<evidence type="ECO:0000256" key="9">
    <source>
        <dbReference type="ARBA" id="ARBA00022989"/>
    </source>
</evidence>
<comment type="subunit">
    <text evidence="11">Component of the lipopolysaccharide transport and assembly complex. The LptBFG transporter is composed of two ATP-binding proteins (LptB) and two transmembrane proteins (LptF and LptG).</text>
</comment>
<evidence type="ECO:0000256" key="7">
    <source>
        <dbReference type="ARBA" id="ARBA00022519"/>
    </source>
</evidence>
<dbReference type="NCBIfam" id="TIGR04407">
    <property type="entry name" value="LptF_YjgP"/>
    <property type="match status" value="1"/>
</dbReference>
<feature type="transmembrane region" description="Helical" evidence="12">
    <location>
        <begin position="35"/>
        <end position="64"/>
    </location>
</feature>
<dbReference type="PANTHER" id="PTHR33529:SF7">
    <property type="entry name" value="LIPOPOLYSACCHARIDE EXPORT SYSTEM PERMEASE PROTEIN LPTF"/>
    <property type="match status" value="1"/>
</dbReference>
<keyword evidence="14" id="KW-1185">Reference proteome</keyword>
<evidence type="ECO:0000313" key="13">
    <source>
        <dbReference type="EMBL" id="GLS83112.1"/>
    </source>
</evidence>
<evidence type="ECO:0000256" key="1">
    <source>
        <dbReference type="ARBA" id="ARBA00002265"/>
    </source>
</evidence>
<feature type="transmembrane region" description="Helical" evidence="12">
    <location>
        <begin position="85"/>
        <end position="109"/>
    </location>
</feature>
<evidence type="ECO:0000256" key="10">
    <source>
        <dbReference type="ARBA" id="ARBA00023136"/>
    </source>
</evidence>
<dbReference type="AlphaFoldDB" id="A0AA37TRT6"/>
<evidence type="ECO:0000313" key="14">
    <source>
        <dbReference type="Proteomes" id="UP001157439"/>
    </source>
</evidence>
<comment type="caution">
    <text evidence="13">The sequence shown here is derived from an EMBL/GenBank/DDBJ whole genome shotgun (WGS) entry which is preliminary data.</text>
</comment>
<protein>
    <recommendedName>
        <fullName evidence="4">Lipopolysaccharide export system permease protein LptF</fullName>
    </recommendedName>
</protein>
<evidence type="ECO:0000256" key="8">
    <source>
        <dbReference type="ARBA" id="ARBA00022692"/>
    </source>
</evidence>
<evidence type="ECO:0000256" key="4">
    <source>
        <dbReference type="ARBA" id="ARBA00014213"/>
    </source>
</evidence>
<dbReference type="InterPro" id="IPR005495">
    <property type="entry name" value="LptG/LptF_permease"/>
</dbReference>
<dbReference type="EMBL" id="BSPO01000002">
    <property type="protein sequence ID" value="GLS83112.1"/>
    <property type="molecule type" value="Genomic_DNA"/>
</dbReference>
<reference evidence="13 14" key="1">
    <citation type="journal article" date="2014" name="Int. J. Syst. Evol. Microbiol.">
        <title>Complete genome sequence of Corynebacterium casei LMG S-19264T (=DSM 44701T), isolated from a smear-ripened cheese.</title>
        <authorList>
            <consortium name="US DOE Joint Genome Institute (JGI-PGF)"/>
            <person name="Walter F."/>
            <person name="Albersmeier A."/>
            <person name="Kalinowski J."/>
            <person name="Ruckert C."/>
        </authorList>
    </citation>
    <scope>NUCLEOTIDE SEQUENCE [LARGE SCALE GENOMIC DNA]</scope>
    <source>
        <strain evidence="13 14">NBRC 112785</strain>
    </source>
</reference>
<feature type="transmembrane region" description="Helical" evidence="12">
    <location>
        <begin position="261"/>
        <end position="279"/>
    </location>
</feature>
<dbReference type="GO" id="GO:0015920">
    <property type="term" value="P:lipopolysaccharide transport"/>
    <property type="evidence" value="ECO:0007669"/>
    <property type="project" value="TreeGrafter"/>
</dbReference>
<keyword evidence="10 12" id="KW-0472">Membrane</keyword>
<dbReference type="PANTHER" id="PTHR33529">
    <property type="entry name" value="SLR0882 PROTEIN-RELATED"/>
    <property type="match status" value="1"/>
</dbReference>
<gene>
    <name evidence="13" type="primary">lptF</name>
    <name evidence="13" type="ORF">GCM10007894_10890</name>
</gene>
<evidence type="ECO:0000256" key="2">
    <source>
        <dbReference type="ARBA" id="ARBA00004429"/>
    </source>
</evidence>
<keyword evidence="8 12" id="KW-0812">Transmembrane</keyword>
<keyword evidence="7" id="KW-0997">Cell inner membrane</keyword>
<dbReference type="GO" id="GO:0043190">
    <property type="term" value="C:ATP-binding cassette (ABC) transporter complex"/>
    <property type="evidence" value="ECO:0007669"/>
    <property type="project" value="InterPro"/>
</dbReference>
<proteinExistence type="inferred from homology"/>
<sequence length="369" mass="40558">MKAQAAVLFVLLTIFISQNFVRVLADASEGQFPAGLVATIMALNLPWLSALIVPLSLFLGVLLAHGRMYAESEMTVMHAVGVSEWYVARVTLLLAVFNMVIAGALSLYIAPWAQEKEAQILEKARSEAGLAALVQGRFQQAANGQAVIFVEKLDKNATLERVFVAHLPKDVAEGEEPEAPSVVVANSGQIIEDRSGGQRLKLDDGVRYQGGVGRVDYQITEFGDYQMQIKEQAAEERRRRLSALPLNELRAMDTAEANAEFHWRLAIPLALPIMVLMAVPLSRVNTRQGKFAKIGPAILLYLGYFGMLVAGRRSLEDGVLPEQLGLWWVHLFGLIIAIIMIAKERPIGLKFMGLLSGRLNRDGKQEAQS</sequence>
<comment type="similarity">
    <text evidence="3">Belongs to the LptF/LptG family.</text>
</comment>
<dbReference type="Pfam" id="PF03739">
    <property type="entry name" value="LptF_LptG"/>
    <property type="match status" value="1"/>
</dbReference>
<evidence type="ECO:0000256" key="6">
    <source>
        <dbReference type="ARBA" id="ARBA00022475"/>
    </source>
</evidence>
<evidence type="ECO:0000256" key="12">
    <source>
        <dbReference type="SAM" id="Phobius"/>
    </source>
</evidence>
<evidence type="ECO:0000256" key="11">
    <source>
        <dbReference type="ARBA" id="ARBA00026081"/>
    </source>
</evidence>
<organism evidence="13 14">
    <name type="scientific">Paraferrimonas haliotis</name>
    <dbReference type="NCBI Taxonomy" id="2013866"/>
    <lineage>
        <taxon>Bacteria</taxon>
        <taxon>Pseudomonadati</taxon>
        <taxon>Pseudomonadota</taxon>
        <taxon>Gammaproteobacteria</taxon>
        <taxon>Alteromonadales</taxon>
        <taxon>Ferrimonadaceae</taxon>
        <taxon>Paraferrimonas</taxon>
    </lineage>
</organism>
<evidence type="ECO:0000256" key="3">
    <source>
        <dbReference type="ARBA" id="ARBA00007725"/>
    </source>
</evidence>
<keyword evidence="9 12" id="KW-1133">Transmembrane helix</keyword>